<keyword evidence="3" id="KW-0547">Nucleotide-binding</keyword>
<dbReference type="InterPro" id="IPR000719">
    <property type="entry name" value="Prot_kinase_dom"/>
</dbReference>
<evidence type="ECO:0000256" key="1">
    <source>
        <dbReference type="ARBA" id="ARBA00022527"/>
    </source>
</evidence>
<dbReference type="Gene3D" id="1.10.510.10">
    <property type="entry name" value="Transferase(Phosphotransferase) domain 1"/>
    <property type="match status" value="1"/>
</dbReference>
<proteinExistence type="predicted"/>
<keyword evidence="5" id="KW-0067">ATP-binding</keyword>
<dbReference type="PROSITE" id="PS00108">
    <property type="entry name" value="PROTEIN_KINASE_ST"/>
    <property type="match status" value="1"/>
</dbReference>
<evidence type="ECO:0000313" key="8">
    <source>
        <dbReference type="EMBL" id="OTF97886.1"/>
    </source>
</evidence>
<evidence type="ECO:0000313" key="7">
    <source>
        <dbReference type="EMBL" id="KAF5758957.1"/>
    </source>
</evidence>
<accession>A0A251SGC3</accession>
<dbReference type="InParanoid" id="A0A251SGC3"/>
<dbReference type="Proteomes" id="UP000215914">
    <property type="component" value="Chromosome 14"/>
</dbReference>
<dbReference type="GO" id="GO:0005524">
    <property type="term" value="F:ATP binding"/>
    <property type="evidence" value="ECO:0007669"/>
    <property type="project" value="UniProtKB-KW"/>
</dbReference>
<dbReference type="EMBL" id="MNCJ02000331">
    <property type="protein sequence ID" value="KAF5758957.1"/>
    <property type="molecule type" value="Genomic_DNA"/>
</dbReference>
<dbReference type="PANTHER" id="PTHR27003">
    <property type="entry name" value="OS07G0166700 PROTEIN"/>
    <property type="match status" value="1"/>
</dbReference>
<evidence type="ECO:0000256" key="4">
    <source>
        <dbReference type="ARBA" id="ARBA00022777"/>
    </source>
</evidence>
<dbReference type="PANTHER" id="PTHR27003:SF471">
    <property type="entry name" value="VASCULAR ENDOTHELIAL GROWTH FACTOR RECEPTOR 2 (VEGFR2)-RELATED"/>
    <property type="match status" value="1"/>
</dbReference>
<keyword evidence="2 7" id="KW-0808">Transferase</keyword>
<reference evidence="7 9" key="1">
    <citation type="journal article" date="2017" name="Nature">
        <title>The sunflower genome provides insights into oil metabolism, flowering and Asterid evolution.</title>
        <authorList>
            <person name="Badouin H."/>
            <person name="Gouzy J."/>
            <person name="Grassa C.J."/>
            <person name="Murat F."/>
            <person name="Staton S.E."/>
            <person name="Cottret L."/>
            <person name="Lelandais-Briere C."/>
            <person name="Owens G.L."/>
            <person name="Carrere S."/>
            <person name="Mayjonade B."/>
            <person name="Legrand L."/>
            <person name="Gill N."/>
            <person name="Kane N.C."/>
            <person name="Bowers J.E."/>
            <person name="Hubner S."/>
            <person name="Bellec A."/>
            <person name="Berard A."/>
            <person name="Berges H."/>
            <person name="Blanchet N."/>
            <person name="Boniface M.C."/>
            <person name="Brunel D."/>
            <person name="Catrice O."/>
            <person name="Chaidir N."/>
            <person name="Claudel C."/>
            <person name="Donnadieu C."/>
            <person name="Faraut T."/>
            <person name="Fievet G."/>
            <person name="Helmstetter N."/>
            <person name="King M."/>
            <person name="Knapp S.J."/>
            <person name="Lai Z."/>
            <person name="Le Paslier M.C."/>
            <person name="Lippi Y."/>
            <person name="Lorenzon L."/>
            <person name="Mandel J.R."/>
            <person name="Marage G."/>
            <person name="Marchand G."/>
            <person name="Marquand E."/>
            <person name="Bret-Mestries E."/>
            <person name="Morien E."/>
            <person name="Nambeesan S."/>
            <person name="Nguyen T."/>
            <person name="Pegot-Espagnet P."/>
            <person name="Pouilly N."/>
            <person name="Raftis F."/>
            <person name="Sallet E."/>
            <person name="Schiex T."/>
            <person name="Thomas J."/>
            <person name="Vandecasteele C."/>
            <person name="Vares D."/>
            <person name="Vear F."/>
            <person name="Vautrin S."/>
            <person name="Crespi M."/>
            <person name="Mangin B."/>
            <person name="Burke J.M."/>
            <person name="Salse J."/>
            <person name="Munos S."/>
            <person name="Vincourt P."/>
            <person name="Rieseberg L.H."/>
            <person name="Langlade N.B."/>
        </authorList>
    </citation>
    <scope>NUCLEOTIDE SEQUENCE [LARGE SCALE GENOMIC DNA]</scope>
    <source>
        <strain evidence="9">cv. SF193</strain>
        <tissue evidence="7">Leaves</tissue>
    </source>
</reference>
<keyword evidence="9" id="KW-1185">Reference proteome</keyword>
<evidence type="ECO:0000313" key="9">
    <source>
        <dbReference type="Proteomes" id="UP000215914"/>
    </source>
</evidence>
<evidence type="ECO:0000256" key="5">
    <source>
        <dbReference type="ARBA" id="ARBA00022840"/>
    </source>
</evidence>
<dbReference type="PROSITE" id="PS50011">
    <property type="entry name" value="PROTEIN_KINASE_DOM"/>
    <property type="match status" value="1"/>
</dbReference>
<keyword evidence="4 8" id="KW-0418">Kinase</keyword>
<dbReference type="SMART" id="SM00220">
    <property type="entry name" value="S_TKc"/>
    <property type="match status" value="1"/>
</dbReference>
<dbReference type="InterPro" id="IPR011009">
    <property type="entry name" value="Kinase-like_dom_sf"/>
</dbReference>
<sequence length="202" mass="22685">MKVVIEELMKASNFQETHKDSLRMSLEDIKFATQNFDDENLIGHGRLGKVYSGEILRPNGPTPIAVKRHDVEFVPGEREFVTELEILFEYKHTNIIGLVGYCNQNEERISVYEYAINGTLDRHLIKPSLTWMERLKIGIDVAMGLDFLYGSGTTQAFVIHGDIKSSNILLNDASLAVCAYNVYMCGPSGGKSESALILTLFY</sequence>
<dbReference type="SUPFAM" id="SSF56112">
    <property type="entry name" value="Protein kinase-like (PK-like)"/>
    <property type="match status" value="1"/>
</dbReference>
<evidence type="ECO:0000256" key="2">
    <source>
        <dbReference type="ARBA" id="ARBA00022679"/>
    </source>
</evidence>
<feature type="domain" description="Protein kinase" evidence="6">
    <location>
        <begin position="36"/>
        <end position="202"/>
    </location>
</feature>
<dbReference type="FunFam" id="3.30.200.20:FF:000039">
    <property type="entry name" value="receptor-like protein kinase FERONIA"/>
    <property type="match status" value="1"/>
</dbReference>
<dbReference type="GO" id="GO:0004674">
    <property type="term" value="F:protein serine/threonine kinase activity"/>
    <property type="evidence" value="ECO:0007669"/>
    <property type="project" value="UniProtKB-KW"/>
</dbReference>
<keyword evidence="1" id="KW-0723">Serine/threonine-protein kinase</keyword>
<dbReference type="GO" id="GO:0005886">
    <property type="term" value="C:plasma membrane"/>
    <property type="evidence" value="ECO:0000318"/>
    <property type="project" value="GO_Central"/>
</dbReference>
<protein>
    <submittedName>
        <fullName evidence="8">Putative serine/threonine/dual specificity protein kinase, catalytic domain-containing protein</fullName>
    </submittedName>
</protein>
<name>A0A251SGC3_HELAN</name>
<dbReference type="InterPro" id="IPR008271">
    <property type="entry name" value="Ser/Thr_kinase_AS"/>
</dbReference>
<dbReference type="InterPro" id="IPR001245">
    <property type="entry name" value="Ser-Thr/Tyr_kinase_cat_dom"/>
</dbReference>
<dbReference type="Gene3D" id="3.30.200.20">
    <property type="entry name" value="Phosphorylase Kinase, domain 1"/>
    <property type="match status" value="1"/>
</dbReference>
<dbReference type="Gramene" id="mRNA:HanXRQr2_Chr16g0735421">
    <property type="protein sequence ID" value="mRNA:HanXRQr2_Chr16g0735421"/>
    <property type="gene ID" value="HanXRQr2_Chr16g0735421"/>
</dbReference>
<dbReference type="EMBL" id="CM007903">
    <property type="protein sequence ID" value="OTF97886.1"/>
    <property type="molecule type" value="Genomic_DNA"/>
</dbReference>
<evidence type="ECO:0000256" key="3">
    <source>
        <dbReference type="ARBA" id="ARBA00022741"/>
    </source>
</evidence>
<reference evidence="8" key="2">
    <citation type="submission" date="2017-02" db="EMBL/GenBank/DDBJ databases">
        <title>Sunflower complete genome.</title>
        <authorList>
            <person name="Langlade N."/>
            <person name="Munos S."/>
        </authorList>
    </citation>
    <scope>NUCLEOTIDE SEQUENCE [LARGE SCALE GENOMIC DNA]</scope>
    <source>
        <tissue evidence="8">Leaves</tissue>
    </source>
</reference>
<evidence type="ECO:0000259" key="6">
    <source>
        <dbReference type="PROSITE" id="PS50011"/>
    </source>
</evidence>
<dbReference type="AlphaFoldDB" id="A0A251SGC3"/>
<dbReference type="InterPro" id="IPR045272">
    <property type="entry name" value="ANXUR1/2-like"/>
</dbReference>
<dbReference type="GO" id="GO:0004672">
    <property type="term" value="F:protein kinase activity"/>
    <property type="evidence" value="ECO:0000318"/>
    <property type="project" value="GO_Central"/>
</dbReference>
<gene>
    <name evidence="8" type="ORF">HannXRQ_Chr14g0439591</name>
    <name evidence="7" type="ORF">HanXRQr2_Chr16g0735421</name>
</gene>
<reference evidence="7" key="3">
    <citation type="submission" date="2020-06" db="EMBL/GenBank/DDBJ databases">
        <title>Helianthus annuus Genome sequencing and assembly Release 2.</title>
        <authorList>
            <person name="Gouzy J."/>
            <person name="Langlade N."/>
            <person name="Munos S."/>
        </authorList>
    </citation>
    <scope>NUCLEOTIDE SEQUENCE</scope>
    <source>
        <tissue evidence="7">Leaves</tissue>
    </source>
</reference>
<dbReference type="Pfam" id="PF07714">
    <property type="entry name" value="PK_Tyr_Ser-Thr"/>
    <property type="match status" value="1"/>
</dbReference>
<dbReference type="GO" id="GO:0004714">
    <property type="term" value="F:transmembrane receptor protein tyrosine kinase activity"/>
    <property type="evidence" value="ECO:0007669"/>
    <property type="project" value="InterPro"/>
</dbReference>
<organism evidence="8 9">
    <name type="scientific">Helianthus annuus</name>
    <name type="common">Common sunflower</name>
    <dbReference type="NCBI Taxonomy" id="4232"/>
    <lineage>
        <taxon>Eukaryota</taxon>
        <taxon>Viridiplantae</taxon>
        <taxon>Streptophyta</taxon>
        <taxon>Embryophyta</taxon>
        <taxon>Tracheophyta</taxon>
        <taxon>Spermatophyta</taxon>
        <taxon>Magnoliopsida</taxon>
        <taxon>eudicotyledons</taxon>
        <taxon>Gunneridae</taxon>
        <taxon>Pentapetalae</taxon>
        <taxon>asterids</taxon>
        <taxon>campanulids</taxon>
        <taxon>Asterales</taxon>
        <taxon>Asteraceae</taxon>
        <taxon>Asteroideae</taxon>
        <taxon>Heliantheae alliance</taxon>
        <taxon>Heliantheae</taxon>
        <taxon>Helianthus</taxon>
    </lineage>
</organism>